<dbReference type="AlphaFoldDB" id="D7CUZ1"/>
<accession>D7CUZ1</accession>
<dbReference type="KEGG" id="tra:Trad_2715"/>
<reference evidence="2" key="1">
    <citation type="submission" date="2010-05" db="EMBL/GenBank/DDBJ databases">
        <title>The complete genome of Truepera radiovictris DSM 17093.</title>
        <authorList>
            <consortium name="US DOE Joint Genome Institute (JGI-PGF)"/>
            <person name="Lucas S."/>
            <person name="Copeland A."/>
            <person name="Lapidus A."/>
            <person name="Glavina del Rio T."/>
            <person name="Dalin E."/>
            <person name="Tice H."/>
            <person name="Bruce D."/>
            <person name="Goodwin L."/>
            <person name="Pitluck S."/>
            <person name="Kyrpides N."/>
            <person name="Mavromatis K."/>
            <person name="Ovchinnikova G."/>
            <person name="Munk A.C."/>
            <person name="Detter J.C."/>
            <person name="Han C."/>
            <person name="Tapia R."/>
            <person name="Land M."/>
            <person name="Hauser L."/>
            <person name="Markowitz V."/>
            <person name="Cheng J.-F."/>
            <person name="Hugenholtz P."/>
            <person name="Woyke T."/>
            <person name="Wu D."/>
            <person name="Tindall B."/>
            <person name="Pomrenke H.G."/>
            <person name="Brambilla E."/>
            <person name="Klenk H.-P."/>
            <person name="Eisen J.A."/>
        </authorList>
    </citation>
    <scope>NUCLEOTIDE SEQUENCE [LARGE SCALE GENOMIC DNA]</scope>
    <source>
        <strain evidence="2">DSM 17093 / CIP 108686 / LMG 22925 / RQ-24</strain>
    </source>
</reference>
<organism evidence="1 2">
    <name type="scientific">Truepera radiovictrix (strain DSM 17093 / CIP 108686 / LMG 22925 / RQ-24)</name>
    <dbReference type="NCBI Taxonomy" id="649638"/>
    <lineage>
        <taxon>Bacteria</taxon>
        <taxon>Thermotogati</taxon>
        <taxon>Deinococcota</taxon>
        <taxon>Deinococci</taxon>
        <taxon>Trueperales</taxon>
        <taxon>Trueperaceae</taxon>
        <taxon>Truepera</taxon>
    </lineage>
</organism>
<protein>
    <submittedName>
        <fullName evidence="1">Uncharacterized protein</fullName>
    </submittedName>
</protein>
<proteinExistence type="predicted"/>
<evidence type="ECO:0000313" key="2">
    <source>
        <dbReference type="Proteomes" id="UP000000379"/>
    </source>
</evidence>
<dbReference type="HOGENOM" id="CLU_2605047_0_0_0"/>
<name>D7CUZ1_TRURR</name>
<evidence type="ECO:0000313" key="1">
    <source>
        <dbReference type="EMBL" id="ADI15818.1"/>
    </source>
</evidence>
<dbReference type="EMBL" id="CP002049">
    <property type="protein sequence ID" value="ADI15818.1"/>
    <property type="molecule type" value="Genomic_DNA"/>
</dbReference>
<dbReference type="STRING" id="649638.Trad_2715"/>
<dbReference type="Proteomes" id="UP000000379">
    <property type="component" value="Chromosome"/>
</dbReference>
<gene>
    <name evidence="1" type="ordered locus">Trad_2715</name>
</gene>
<sequence>MRVTVNVPDDIGKTAEQVAKQAGKSVSALYAEAIEAHVKALRRKQAIEAINSLIGKTYVVPDFDEQLKKMRRESDRDFE</sequence>
<keyword evidence="2" id="KW-1185">Reference proteome</keyword>
<reference evidence="1 2" key="2">
    <citation type="journal article" date="2011" name="Stand. Genomic Sci.">
        <title>Complete genome sequence of Truepera radiovictrix type strain (RQ-24).</title>
        <authorList>
            <person name="Ivanova N."/>
            <person name="Rohde C."/>
            <person name="Munk C."/>
            <person name="Nolan M."/>
            <person name="Lucas S."/>
            <person name="Del Rio T.G."/>
            <person name="Tice H."/>
            <person name="Deshpande S."/>
            <person name="Cheng J.F."/>
            <person name="Tapia R."/>
            <person name="Han C."/>
            <person name="Goodwin L."/>
            <person name="Pitluck S."/>
            <person name="Liolios K."/>
            <person name="Mavromatis K."/>
            <person name="Mikhailova N."/>
            <person name="Pati A."/>
            <person name="Chen A."/>
            <person name="Palaniappan K."/>
            <person name="Land M."/>
            <person name="Hauser L."/>
            <person name="Chang Y.J."/>
            <person name="Jeffries C.D."/>
            <person name="Brambilla E."/>
            <person name="Rohde M."/>
            <person name="Goker M."/>
            <person name="Tindall B.J."/>
            <person name="Woyke T."/>
            <person name="Bristow J."/>
            <person name="Eisen J.A."/>
            <person name="Markowitz V."/>
            <person name="Hugenholtz P."/>
            <person name="Kyrpides N.C."/>
            <person name="Klenk H.P."/>
            <person name="Lapidus A."/>
        </authorList>
    </citation>
    <scope>NUCLEOTIDE SEQUENCE [LARGE SCALE GENOMIC DNA]</scope>
    <source>
        <strain evidence="2">DSM 17093 / CIP 108686 / LMG 22925 / RQ-24</strain>
    </source>
</reference>